<dbReference type="STRING" id="1183438.GKIL_0468"/>
<evidence type="ECO:0000313" key="2">
    <source>
        <dbReference type="EMBL" id="AGY56714.1"/>
    </source>
</evidence>
<dbReference type="AlphaFoldDB" id="U5QGF1"/>
<gene>
    <name evidence="2" type="ORF">GKIL_0468</name>
</gene>
<evidence type="ECO:0000256" key="1">
    <source>
        <dbReference type="SAM" id="Phobius"/>
    </source>
</evidence>
<evidence type="ECO:0000313" key="3">
    <source>
        <dbReference type="Proteomes" id="UP000017396"/>
    </source>
</evidence>
<protein>
    <recommendedName>
        <fullName evidence="4">SGNH/GDSL hydrolase family protein</fullName>
    </recommendedName>
</protein>
<dbReference type="KEGG" id="glj:GKIL_0468"/>
<sequence length="348" mass="38763">MSATGTRTTPAPKVLPAAAGERLGRYFLAVALGLIGSCAAFLALVALQFGAPTESSRPIDQVYNFKSAPAAHGGARLVIVSGSNASFGVSCRQIQERTGVDCVNGGMHAGLATDYLLRRARRFLHSGDTVLLPLEYEMYTFDGQPNQVLIDYVFARDPGYFLAADPLTQFRFVAGISFKRLQAGLAARLKPPHEVGRDDYHARVLDRNGDRIDNARAKMTAKQLGKLAAIRPMTIADPLEGETPGLRSIRAFIDWCRERHIQVVATWPNTRRFALYQRADYRQFLGRIERFYRAQAVPVLGQPDEFMYELPLMYDSIYHLNDEGVRLRTSRLIALLHPYLSTPGDYPQ</sequence>
<name>U5QGF1_GLOK1</name>
<keyword evidence="1" id="KW-0812">Transmembrane</keyword>
<dbReference type="OrthoDB" id="9155736at2"/>
<accession>U5QGF1</accession>
<keyword evidence="1" id="KW-1133">Transmembrane helix</keyword>
<reference evidence="2 3" key="1">
    <citation type="journal article" date="2013" name="PLoS ONE">
        <title>Cultivation and Complete Genome Sequencing of Gloeobacter kilaueensis sp. nov., from a Lava Cave in Kilauea Caldera, Hawai'i.</title>
        <authorList>
            <person name="Saw J.H."/>
            <person name="Schatz M."/>
            <person name="Brown M.V."/>
            <person name="Kunkel D.D."/>
            <person name="Foster J.S."/>
            <person name="Shick H."/>
            <person name="Christensen S."/>
            <person name="Hou S."/>
            <person name="Wan X."/>
            <person name="Donachie S.P."/>
        </authorList>
    </citation>
    <scope>NUCLEOTIDE SEQUENCE [LARGE SCALE GENOMIC DNA]</scope>
    <source>
        <strain evidence="3">JS</strain>
    </source>
</reference>
<dbReference type="RefSeq" id="WP_023171740.1">
    <property type="nucleotide sequence ID" value="NC_022600.1"/>
</dbReference>
<organism evidence="2 3">
    <name type="scientific">Gloeobacter kilaueensis (strain ATCC BAA-2537 / CCAP 1431/1 / ULC 316 / JS1)</name>
    <dbReference type="NCBI Taxonomy" id="1183438"/>
    <lineage>
        <taxon>Bacteria</taxon>
        <taxon>Bacillati</taxon>
        <taxon>Cyanobacteriota</taxon>
        <taxon>Cyanophyceae</taxon>
        <taxon>Gloeobacterales</taxon>
        <taxon>Gloeobacteraceae</taxon>
        <taxon>Gloeobacter</taxon>
    </lineage>
</organism>
<keyword evidence="3" id="KW-1185">Reference proteome</keyword>
<proteinExistence type="predicted"/>
<dbReference type="eggNOG" id="ENOG5032ZWX">
    <property type="taxonomic scope" value="Bacteria"/>
</dbReference>
<dbReference type="HOGENOM" id="CLU_070296_0_0_3"/>
<dbReference type="EMBL" id="CP003587">
    <property type="protein sequence ID" value="AGY56714.1"/>
    <property type="molecule type" value="Genomic_DNA"/>
</dbReference>
<feature type="transmembrane region" description="Helical" evidence="1">
    <location>
        <begin position="26"/>
        <end position="47"/>
    </location>
</feature>
<dbReference type="Proteomes" id="UP000017396">
    <property type="component" value="Chromosome"/>
</dbReference>
<evidence type="ECO:0008006" key="4">
    <source>
        <dbReference type="Google" id="ProtNLM"/>
    </source>
</evidence>
<keyword evidence="1" id="KW-0472">Membrane</keyword>